<sequence>MISSYIRSKIDETGKLSYVLNYDALFMLPFIHAIITLFVYDYFLKKQDELNQNFIKSNAKQDTEIYFKKLNTQWN</sequence>
<name>A0A1I8BPB4_MELHA</name>
<dbReference type="WBParaSite" id="MhA1_Contig375.frz3.gene6">
    <property type="protein sequence ID" value="MhA1_Contig375.frz3.gene6"/>
    <property type="gene ID" value="MhA1_Contig375.frz3.gene6"/>
</dbReference>
<evidence type="ECO:0000313" key="3">
    <source>
        <dbReference type="WBParaSite" id="MhA1_Contig375.frz3.gene6"/>
    </source>
</evidence>
<accession>A0A1I8BPB4</accession>
<keyword evidence="1" id="KW-0472">Membrane</keyword>
<keyword evidence="1" id="KW-1133">Transmembrane helix</keyword>
<evidence type="ECO:0000256" key="1">
    <source>
        <dbReference type="SAM" id="Phobius"/>
    </source>
</evidence>
<evidence type="ECO:0000313" key="2">
    <source>
        <dbReference type="Proteomes" id="UP000095281"/>
    </source>
</evidence>
<keyword evidence="1" id="KW-0812">Transmembrane</keyword>
<dbReference type="Proteomes" id="UP000095281">
    <property type="component" value="Unplaced"/>
</dbReference>
<proteinExistence type="predicted"/>
<protein>
    <submittedName>
        <fullName evidence="3">Histidine kinase</fullName>
    </submittedName>
</protein>
<reference evidence="3" key="1">
    <citation type="submission" date="2016-11" db="UniProtKB">
        <authorList>
            <consortium name="WormBaseParasite"/>
        </authorList>
    </citation>
    <scope>IDENTIFICATION</scope>
</reference>
<keyword evidence="2" id="KW-1185">Reference proteome</keyword>
<dbReference type="AlphaFoldDB" id="A0A1I8BPB4"/>
<feature type="transmembrane region" description="Helical" evidence="1">
    <location>
        <begin position="24"/>
        <end position="44"/>
    </location>
</feature>
<organism evidence="2 3">
    <name type="scientific">Meloidogyne hapla</name>
    <name type="common">Root-knot nematode worm</name>
    <dbReference type="NCBI Taxonomy" id="6305"/>
    <lineage>
        <taxon>Eukaryota</taxon>
        <taxon>Metazoa</taxon>
        <taxon>Ecdysozoa</taxon>
        <taxon>Nematoda</taxon>
        <taxon>Chromadorea</taxon>
        <taxon>Rhabditida</taxon>
        <taxon>Tylenchina</taxon>
        <taxon>Tylenchomorpha</taxon>
        <taxon>Tylenchoidea</taxon>
        <taxon>Meloidogynidae</taxon>
        <taxon>Meloidogyninae</taxon>
        <taxon>Meloidogyne</taxon>
    </lineage>
</organism>